<name>A0A2H0X0D9_9BACT</name>
<keyword evidence="6 12" id="KW-0819">tRNA processing</keyword>
<dbReference type="CDD" id="cd02801">
    <property type="entry name" value="DUS_like_FMN"/>
    <property type="match status" value="1"/>
</dbReference>
<feature type="binding site" evidence="14">
    <location>
        <position position="165"/>
    </location>
    <ligand>
        <name>FMN</name>
        <dbReference type="ChEBI" id="CHEBI:58210"/>
    </ligand>
</feature>
<evidence type="ECO:0000256" key="14">
    <source>
        <dbReference type="PIRSR" id="PIRSR006621-2"/>
    </source>
</evidence>
<evidence type="ECO:0000313" key="17">
    <source>
        <dbReference type="Proteomes" id="UP000229574"/>
    </source>
</evidence>
<evidence type="ECO:0000256" key="12">
    <source>
        <dbReference type="PIRNR" id="PIRNR006621"/>
    </source>
</evidence>
<dbReference type="EMBL" id="PEYY01000131">
    <property type="protein sequence ID" value="PIS17658.1"/>
    <property type="molecule type" value="Genomic_DNA"/>
</dbReference>
<evidence type="ECO:0000256" key="11">
    <source>
        <dbReference type="ARBA" id="ARBA00048802"/>
    </source>
</evidence>
<feature type="binding site" evidence="14">
    <location>
        <position position="96"/>
    </location>
    <ligand>
        <name>FMN</name>
        <dbReference type="ChEBI" id="CHEBI:58210"/>
    </ligand>
</feature>
<evidence type="ECO:0000256" key="8">
    <source>
        <dbReference type="ARBA" id="ARBA00022884"/>
    </source>
</evidence>
<dbReference type="InterPro" id="IPR035587">
    <property type="entry name" value="DUS-like_FMN-bd"/>
</dbReference>
<accession>A0A2H0X0D9</accession>
<dbReference type="InterPro" id="IPR001269">
    <property type="entry name" value="DUS_fam"/>
</dbReference>
<evidence type="ECO:0000256" key="9">
    <source>
        <dbReference type="ARBA" id="ARBA00023002"/>
    </source>
</evidence>
<comment type="cofactor">
    <cofactor evidence="1 12 14">
        <name>FMN</name>
        <dbReference type="ChEBI" id="CHEBI:58210"/>
    </cofactor>
</comment>
<comment type="similarity">
    <text evidence="12">Belongs to the dus family.</text>
</comment>
<evidence type="ECO:0000256" key="2">
    <source>
        <dbReference type="ARBA" id="ARBA00002790"/>
    </source>
</evidence>
<evidence type="ECO:0000256" key="4">
    <source>
        <dbReference type="ARBA" id="ARBA00022630"/>
    </source>
</evidence>
<keyword evidence="7" id="KW-0521">NADP</keyword>
<proteinExistence type="inferred from homology"/>
<dbReference type="PANTHER" id="PTHR45846">
    <property type="entry name" value="TRNA-DIHYDROURIDINE(47) SYNTHASE [NAD(P)(+)]-LIKE"/>
    <property type="match status" value="1"/>
</dbReference>
<dbReference type="InterPro" id="IPR013785">
    <property type="entry name" value="Aldolase_TIM"/>
</dbReference>
<dbReference type="GO" id="GO:0017150">
    <property type="term" value="F:tRNA dihydrouridine synthase activity"/>
    <property type="evidence" value="ECO:0007669"/>
    <property type="project" value="InterPro"/>
</dbReference>
<feature type="binding site" evidence="14">
    <location>
        <position position="193"/>
    </location>
    <ligand>
        <name>FMN</name>
        <dbReference type="ChEBI" id="CHEBI:58210"/>
    </ligand>
</feature>
<evidence type="ECO:0000256" key="7">
    <source>
        <dbReference type="ARBA" id="ARBA00022857"/>
    </source>
</evidence>
<sequence length="340" mass="37602">MSFWTDLFTKKKMVLGLSPMDGVTDAAMRYMVAKYGQPDVMFTEFVSVDALHYAMGDPTSPSASKGQGRRERLLKTFLRAQDVAPLHGTWPYEVAQVFGHTPPYFAEAAELIESLGFDGIDINMGCPAHKVEEQGSGAGLIRQPKLAQEIIKVVKAHTKLPVSVKTRIGIDHDTVQEWMEVLMEAKPAVISLHGRTLKQMYSGSADWGAIALAAEVVHKYGGHILGNGDVGSVDSAWRMAHSYGVDGVLIGRAAEGNPAVFNSQIINSQILKLESEKEQRLAWMVEHAKLFEKIFPESFLLVRKHLAWYCKGFPGAVDLRARLMMTNSADEVEKIVKEMN</sequence>
<evidence type="ECO:0000256" key="3">
    <source>
        <dbReference type="ARBA" id="ARBA00022555"/>
    </source>
</evidence>
<evidence type="ECO:0000313" key="16">
    <source>
        <dbReference type="EMBL" id="PIS17658.1"/>
    </source>
</evidence>
<organism evidence="16 17">
    <name type="scientific">Candidatus Collierbacteria bacterium CG09_land_8_20_14_0_10_46_12</name>
    <dbReference type="NCBI Taxonomy" id="1974533"/>
    <lineage>
        <taxon>Bacteria</taxon>
        <taxon>Candidatus Collieribacteriota</taxon>
    </lineage>
</organism>
<keyword evidence="9 12" id="KW-0560">Oxidoreductase</keyword>
<dbReference type="InterPro" id="IPR024036">
    <property type="entry name" value="tRNA-dHydroUridine_Synthase_C"/>
</dbReference>
<evidence type="ECO:0000256" key="13">
    <source>
        <dbReference type="PIRSR" id="PIRSR006621-1"/>
    </source>
</evidence>
<comment type="catalytic activity">
    <reaction evidence="10">
        <text>a 5,6-dihydrouridine in tRNA + NADP(+) = a uridine in tRNA + NADPH + H(+)</text>
        <dbReference type="Rhea" id="RHEA:23624"/>
        <dbReference type="Rhea" id="RHEA-COMP:13339"/>
        <dbReference type="Rhea" id="RHEA-COMP:13887"/>
        <dbReference type="ChEBI" id="CHEBI:15378"/>
        <dbReference type="ChEBI" id="CHEBI:57783"/>
        <dbReference type="ChEBI" id="CHEBI:58349"/>
        <dbReference type="ChEBI" id="CHEBI:65315"/>
        <dbReference type="ChEBI" id="CHEBI:74443"/>
    </reaction>
</comment>
<evidence type="ECO:0000256" key="1">
    <source>
        <dbReference type="ARBA" id="ARBA00001917"/>
    </source>
</evidence>
<evidence type="ECO:0000256" key="6">
    <source>
        <dbReference type="ARBA" id="ARBA00022694"/>
    </source>
</evidence>
<feature type="active site" description="Proton donor" evidence="13">
    <location>
        <position position="126"/>
    </location>
</feature>
<evidence type="ECO:0000256" key="5">
    <source>
        <dbReference type="ARBA" id="ARBA00022643"/>
    </source>
</evidence>
<dbReference type="Proteomes" id="UP000229574">
    <property type="component" value="Unassembled WGS sequence"/>
</dbReference>
<dbReference type="PIRSF" id="PIRSF006621">
    <property type="entry name" value="Dus"/>
    <property type="match status" value="1"/>
</dbReference>
<dbReference type="InterPro" id="IPR018517">
    <property type="entry name" value="tRNA_hU_synthase_CS"/>
</dbReference>
<evidence type="ECO:0000256" key="10">
    <source>
        <dbReference type="ARBA" id="ARBA00048205"/>
    </source>
</evidence>
<comment type="caution">
    <text evidence="16">The sequence shown here is derived from an EMBL/GenBank/DDBJ whole genome shotgun (WGS) entry which is preliminary data.</text>
</comment>
<comment type="function">
    <text evidence="2 12">Catalyzes the synthesis of 5,6-dihydrouridine (D), a modified base found in the D-loop of most tRNAs, via the reduction of the C5-C6 double bond in target uridines.</text>
</comment>
<evidence type="ECO:0000259" key="15">
    <source>
        <dbReference type="Pfam" id="PF01207"/>
    </source>
</evidence>
<comment type="catalytic activity">
    <reaction evidence="11">
        <text>a 5,6-dihydrouridine in tRNA + NAD(+) = a uridine in tRNA + NADH + H(+)</text>
        <dbReference type="Rhea" id="RHEA:54452"/>
        <dbReference type="Rhea" id="RHEA-COMP:13339"/>
        <dbReference type="Rhea" id="RHEA-COMP:13887"/>
        <dbReference type="ChEBI" id="CHEBI:15378"/>
        <dbReference type="ChEBI" id="CHEBI:57540"/>
        <dbReference type="ChEBI" id="CHEBI:57945"/>
        <dbReference type="ChEBI" id="CHEBI:65315"/>
        <dbReference type="ChEBI" id="CHEBI:74443"/>
    </reaction>
</comment>
<keyword evidence="5 12" id="KW-0288">FMN</keyword>
<keyword evidence="14" id="KW-0547">Nucleotide-binding</keyword>
<dbReference type="GO" id="GO:0050660">
    <property type="term" value="F:flavin adenine dinucleotide binding"/>
    <property type="evidence" value="ECO:0007669"/>
    <property type="project" value="InterPro"/>
</dbReference>
<dbReference type="Gene3D" id="3.20.20.70">
    <property type="entry name" value="Aldolase class I"/>
    <property type="match status" value="1"/>
</dbReference>
<gene>
    <name evidence="16" type="ORF">COT54_03555</name>
</gene>
<dbReference type="Gene3D" id="1.10.1200.80">
    <property type="entry name" value="Putative flavin oxidoreducatase, domain 2"/>
    <property type="match status" value="1"/>
</dbReference>
<feature type="domain" description="DUS-like FMN-binding" evidence="15">
    <location>
        <begin position="17"/>
        <end position="334"/>
    </location>
</feature>
<keyword evidence="8" id="KW-0694">RNA-binding</keyword>
<dbReference type="Pfam" id="PF01207">
    <property type="entry name" value="Dus"/>
    <property type="match status" value="1"/>
</dbReference>
<reference evidence="17" key="1">
    <citation type="submission" date="2017-09" db="EMBL/GenBank/DDBJ databases">
        <title>Depth-based differentiation of microbial function through sediment-hosted aquifers and enrichment of novel symbionts in the deep terrestrial subsurface.</title>
        <authorList>
            <person name="Probst A.J."/>
            <person name="Ladd B."/>
            <person name="Jarett J.K."/>
            <person name="Geller-Mcgrath D.E."/>
            <person name="Sieber C.M.K."/>
            <person name="Emerson J.B."/>
            <person name="Anantharaman K."/>
            <person name="Thomas B.C."/>
            <person name="Malmstrom R."/>
            <person name="Stieglmeier M."/>
            <person name="Klingl A."/>
            <person name="Woyke T."/>
            <person name="Ryan C.M."/>
            <person name="Banfield J.F."/>
        </authorList>
    </citation>
    <scope>NUCLEOTIDE SEQUENCE [LARGE SCALE GENOMIC DNA]</scope>
</reference>
<dbReference type="PANTHER" id="PTHR45846:SF1">
    <property type="entry name" value="TRNA-DIHYDROURIDINE(47) SYNTHASE [NAD(P)(+)]-LIKE"/>
    <property type="match status" value="1"/>
</dbReference>
<protein>
    <recommendedName>
        <fullName evidence="12">tRNA-dihydrouridine synthase</fullName>
        <ecNumber evidence="12">1.3.1.-</ecNumber>
    </recommendedName>
</protein>
<dbReference type="SUPFAM" id="SSF51395">
    <property type="entry name" value="FMN-linked oxidoreductases"/>
    <property type="match status" value="1"/>
</dbReference>
<dbReference type="GO" id="GO:0000049">
    <property type="term" value="F:tRNA binding"/>
    <property type="evidence" value="ECO:0007669"/>
    <property type="project" value="UniProtKB-KW"/>
</dbReference>
<dbReference type="EC" id="1.3.1.-" evidence="12"/>
<feature type="binding site" evidence="14">
    <location>
        <begin position="251"/>
        <end position="252"/>
    </location>
    <ligand>
        <name>FMN</name>
        <dbReference type="ChEBI" id="CHEBI:58210"/>
    </ligand>
</feature>
<dbReference type="PROSITE" id="PS01136">
    <property type="entry name" value="UPF0034"/>
    <property type="match status" value="1"/>
</dbReference>
<dbReference type="AlphaFoldDB" id="A0A2H0X0D9"/>
<keyword evidence="4 12" id="KW-0285">Flavoprotein</keyword>
<keyword evidence="3" id="KW-0820">tRNA-binding</keyword>